<dbReference type="AlphaFoldDB" id="A0A382HI86"/>
<dbReference type="Gene3D" id="3.40.1190.20">
    <property type="match status" value="1"/>
</dbReference>
<protein>
    <recommendedName>
        <fullName evidence="1">Pyridoxamine kinase/Phosphomethylpyrimidine kinase domain-containing protein</fullName>
    </recommendedName>
</protein>
<dbReference type="GO" id="GO:0009228">
    <property type="term" value="P:thiamine biosynthetic process"/>
    <property type="evidence" value="ECO:0007669"/>
    <property type="project" value="TreeGrafter"/>
</dbReference>
<dbReference type="GO" id="GO:0008972">
    <property type="term" value="F:phosphomethylpyrimidine kinase activity"/>
    <property type="evidence" value="ECO:0007669"/>
    <property type="project" value="TreeGrafter"/>
</dbReference>
<accession>A0A382HI86</accession>
<proteinExistence type="predicted"/>
<dbReference type="EMBL" id="UINC01061255">
    <property type="protein sequence ID" value="SVB86637.1"/>
    <property type="molecule type" value="Genomic_DNA"/>
</dbReference>
<dbReference type="SUPFAM" id="SSF53613">
    <property type="entry name" value="Ribokinase-like"/>
    <property type="match status" value="1"/>
</dbReference>
<dbReference type="GO" id="GO:0005829">
    <property type="term" value="C:cytosol"/>
    <property type="evidence" value="ECO:0007669"/>
    <property type="project" value="TreeGrafter"/>
</dbReference>
<dbReference type="Pfam" id="PF08543">
    <property type="entry name" value="Phos_pyr_kin"/>
    <property type="match status" value="1"/>
</dbReference>
<gene>
    <name evidence="2" type="ORF">METZ01_LOCUS239491</name>
</gene>
<reference evidence="2" key="1">
    <citation type="submission" date="2018-05" db="EMBL/GenBank/DDBJ databases">
        <authorList>
            <person name="Lanie J.A."/>
            <person name="Ng W.-L."/>
            <person name="Kazmierczak K.M."/>
            <person name="Andrzejewski T.M."/>
            <person name="Davidsen T.M."/>
            <person name="Wayne K.J."/>
            <person name="Tettelin H."/>
            <person name="Glass J.I."/>
            <person name="Rusch D."/>
            <person name="Podicherti R."/>
            <person name="Tsui H.-C.T."/>
            <person name="Winkler M.E."/>
        </authorList>
    </citation>
    <scope>NUCLEOTIDE SEQUENCE</scope>
</reference>
<dbReference type="PANTHER" id="PTHR20858">
    <property type="entry name" value="PHOSPHOMETHYLPYRIMIDINE KINASE"/>
    <property type="match status" value="1"/>
</dbReference>
<evidence type="ECO:0000313" key="2">
    <source>
        <dbReference type="EMBL" id="SVB86637.1"/>
    </source>
</evidence>
<dbReference type="InterPro" id="IPR029056">
    <property type="entry name" value="Ribokinase-like"/>
</dbReference>
<evidence type="ECO:0000259" key="1">
    <source>
        <dbReference type="Pfam" id="PF08543"/>
    </source>
</evidence>
<dbReference type="GO" id="GO:0008902">
    <property type="term" value="F:hydroxymethylpyrimidine kinase activity"/>
    <property type="evidence" value="ECO:0007669"/>
    <property type="project" value="TreeGrafter"/>
</dbReference>
<dbReference type="PANTHER" id="PTHR20858:SF17">
    <property type="entry name" value="HYDROXYMETHYLPYRIMIDINE_PHOSPHOMETHYLPYRIMIDINE KINASE THI20-RELATED"/>
    <property type="match status" value="1"/>
</dbReference>
<feature type="domain" description="Pyridoxamine kinase/Phosphomethylpyrimidine kinase" evidence="1">
    <location>
        <begin position="6"/>
        <end position="80"/>
    </location>
</feature>
<name>A0A382HI86_9ZZZZ</name>
<dbReference type="InterPro" id="IPR013749">
    <property type="entry name" value="PM/HMP-P_kinase-1"/>
</dbReference>
<organism evidence="2">
    <name type="scientific">marine metagenome</name>
    <dbReference type="NCBI Taxonomy" id="408172"/>
    <lineage>
        <taxon>unclassified sequences</taxon>
        <taxon>metagenomes</taxon>
        <taxon>ecological metagenomes</taxon>
    </lineage>
</organism>
<sequence>METSGQSVDLLYDGDSFTECALPWINSTSNHGTGCTFASALAARLALGDQIQTAFSSAKKYVWEAMNNAYAVGEGNGPLNHMWRHPK</sequence>